<reference evidence="1" key="1">
    <citation type="submission" date="2023-08" db="EMBL/GenBank/DDBJ databases">
        <title>Pelteobagrus vachellii genome.</title>
        <authorList>
            <person name="Liu H."/>
        </authorList>
    </citation>
    <scope>NUCLEOTIDE SEQUENCE</scope>
    <source>
        <strain evidence="1">PRFRI_2022a</strain>
        <tissue evidence="1">Muscle</tissue>
    </source>
</reference>
<name>A0AA88SUT5_TACVA</name>
<sequence length="114" mass="12616">MFACQLCGQQCTTPVAYVKHMRIQSNTPNLFLIKVLRALKLALERCGRAIVEFFSNKPTNADEGLILFANASSTAADVERTLELPAIPRLILLNQSTISILKCICYVIRTGLCD</sequence>
<dbReference type="EMBL" id="JAVHJS010000007">
    <property type="protein sequence ID" value="KAK2852283.1"/>
    <property type="molecule type" value="Genomic_DNA"/>
</dbReference>
<comment type="caution">
    <text evidence="1">The sequence shown here is derived from an EMBL/GenBank/DDBJ whole genome shotgun (WGS) entry which is preliminary data.</text>
</comment>
<proteinExistence type="predicted"/>
<keyword evidence="2" id="KW-1185">Reference proteome</keyword>
<accession>A0AA88SUT5</accession>
<dbReference type="AlphaFoldDB" id="A0AA88SUT5"/>
<protein>
    <submittedName>
        <fullName evidence="1">Uncharacterized protein</fullName>
    </submittedName>
</protein>
<dbReference type="Proteomes" id="UP001187315">
    <property type="component" value="Unassembled WGS sequence"/>
</dbReference>
<evidence type="ECO:0000313" key="1">
    <source>
        <dbReference type="EMBL" id="KAK2852283.1"/>
    </source>
</evidence>
<organism evidence="1 2">
    <name type="scientific">Tachysurus vachellii</name>
    <name type="common">Darkbarbel catfish</name>
    <name type="synonym">Pelteobagrus vachellii</name>
    <dbReference type="NCBI Taxonomy" id="175792"/>
    <lineage>
        <taxon>Eukaryota</taxon>
        <taxon>Metazoa</taxon>
        <taxon>Chordata</taxon>
        <taxon>Craniata</taxon>
        <taxon>Vertebrata</taxon>
        <taxon>Euteleostomi</taxon>
        <taxon>Actinopterygii</taxon>
        <taxon>Neopterygii</taxon>
        <taxon>Teleostei</taxon>
        <taxon>Ostariophysi</taxon>
        <taxon>Siluriformes</taxon>
        <taxon>Bagridae</taxon>
        <taxon>Tachysurus</taxon>
    </lineage>
</organism>
<gene>
    <name evidence="1" type="ORF">Q7C36_007484</name>
</gene>
<evidence type="ECO:0000313" key="2">
    <source>
        <dbReference type="Proteomes" id="UP001187315"/>
    </source>
</evidence>